<keyword evidence="9 16" id="KW-0418">Kinase</keyword>
<evidence type="ECO:0000256" key="2">
    <source>
        <dbReference type="ARBA" id="ARBA00004651"/>
    </source>
</evidence>
<evidence type="ECO:0000256" key="11">
    <source>
        <dbReference type="ARBA" id="ARBA00022989"/>
    </source>
</evidence>
<feature type="transmembrane region" description="Helical" evidence="14">
    <location>
        <begin position="9"/>
        <end position="30"/>
    </location>
</feature>
<feature type="transmembrane region" description="Helical" evidence="14">
    <location>
        <begin position="405"/>
        <end position="438"/>
    </location>
</feature>
<name>A0A1D7XJR4_9CLOT</name>
<evidence type="ECO:0000256" key="5">
    <source>
        <dbReference type="ARBA" id="ARBA00022553"/>
    </source>
</evidence>
<keyword evidence="7 14" id="KW-0812">Transmembrane</keyword>
<dbReference type="KEGG" id="ctae:BGI42_07425"/>
<proteinExistence type="predicted"/>
<evidence type="ECO:0000256" key="13">
    <source>
        <dbReference type="ARBA" id="ARBA00023136"/>
    </source>
</evidence>
<dbReference type="CDD" id="cd00082">
    <property type="entry name" value="HisKA"/>
    <property type="match status" value="1"/>
</dbReference>
<dbReference type="OrthoDB" id="9792991at2"/>
<evidence type="ECO:0000256" key="9">
    <source>
        <dbReference type="ARBA" id="ARBA00022777"/>
    </source>
</evidence>
<evidence type="ECO:0000256" key="3">
    <source>
        <dbReference type="ARBA" id="ARBA00012438"/>
    </source>
</evidence>
<comment type="catalytic activity">
    <reaction evidence="1">
        <text>ATP + protein L-histidine = ADP + protein N-phospho-L-histidine.</text>
        <dbReference type="EC" id="2.7.13.3"/>
    </reaction>
</comment>
<dbReference type="SUPFAM" id="SSF55874">
    <property type="entry name" value="ATPase domain of HSP90 chaperone/DNA topoisomerase II/histidine kinase"/>
    <property type="match status" value="1"/>
</dbReference>
<keyword evidence="17" id="KW-1185">Reference proteome</keyword>
<dbReference type="Pfam" id="PF02518">
    <property type="entry name" value="HATPase_c"/>
    <property type="match status" value="1"/>
</dbReference>
<keyword evidence="10" id="KW-0067">ATP-binding</keyword>
<evidence type="ECO:0000256" key="10">
    <source>
        <dbReference type="ARBA" id="ARBA00022840"/>
    </source>
</evidence>
<feature type="transmembrane region" description="Helical" evidence="14">
    <location>
        <begin position="336"/>
        <end position="360"/>
    </location>
</feature>
<keyword evidence="4" id="KW-1003">Cell membrane</keyword>
<evidence type="ECO:0000313" key="17">
    <source>
        <dbReference type="Proteomes" id="UP000094652"/>
    </source>
</evidence>
<reference evidence="17" key="1">
    <citation type="submission" date="2016-09" db="EMBL/GenBank/DDBJ databases">
        <title>Genomics of Clostridium taeniosporum, an organism which forms endospores with ribbon-like appendages.</title>
        <authorList>
            <person name="Walker J.R."/>
        </authorList>
    </citation>
    <scope>NUCLEOTIDE SEQUENCE [LARGE SCALE GENOMIC DNA]</scope>
    <source>
        <strain evidence="17">1/k</strain>
    </source>
</reference>
<keyword evidence="6" id="KW-0808">Transferase</keyword>
<evidence type="ECO:0000256" key="7">
    <source>
        <dbReference type="ARBA" id="ARBA00022692"/>
    </source>
</evidence>
<dbReference type="RefSeq" id="WP_069679723.1">
    <property type="nucleotide sequence ID" value="NZ_CP017253.2"/>
</dbReference>
<feature type="transmembrane region" description="Helical" evidence="14">
    <location>
        <begin position="292"/>
        <end position="316"/>
    </location>
</feature>
<dbReference type="AlphaFoldDB" id="A0A1D7XJR4"/>
<organism evidence="16 17">
    <name type="scientific">Clostridium taeniosporum</name>
    <dbReference type="NCBI Taxonomy" id="394958"/>
    <lineage>
        <taxon>Bacteria</taxon>
        <taxon>Bacillati</taxon>
        <taxon>Bacillota</taxon>
        <taxon>Clostridia</taxon>
        <taxon>Eubacteriales</taxon>
        <taxon>Clostridiaceae</taxon>
        <taxon>Clostridium</taxon>
    </lineage>
</organism>
<evidence type="ECO:0000313" key="16">
    <source>
        <dbReference type="EMBL" id="AOR23572.1"/>
    </source>
</evidence>
<dbReference type="STRING" id="394958.BGI42_07425"/>
<gene>
    <name evidence="16" type="ORF">BGI42_07425</name>
</gene>
<evidence type="ECO:0000256" key="8">
    <source>
        <dbReference type="ARBA" id="ARBA00022741"/>
    </source>
</evidence>
<keyword evidence="12" id="KW-0902">Two-component regulatory system</keyword>
<dbReference type="InterPro" id="IPR005467">
    <property type="entry name" value="His_kinase_dom"/>
</dbReference>
<dbReference type="Proteomes" id="UP000094652">
    <property type="component" value="Chromosome"/>
</dbReference>
<dbReference type="Pfam" id="PF00512">
    <property type="entry name" value="HisKA"/>
    <property type="match status" value="1"/>
</dbReference>
<dbReference type="PROSITE" id="PS50109">
    <property type="entry name" value="HIS_KIN"/>
    <property type="match status" value="1"/>
</dbReference>
<dbReference type="PANTHER" id="PTHR45528">
    <property type="entry name" value="SENSOR HISTIDINE KINASE CPXA"/>
    <property type="match status" value="1"/>
</dbReference>
<dbReference type="GO" id="GO:0005886">
    <property type="term" value="C:plasma membrane"/>
    <property type="evidence" value="ECO:0007669"/>
    <property type="project" value="UniProtKB-SubCell"/>
</dbReference>
<dbReference type="SMART" id="SM00387">
    <property type="entry name" value="HATPase_c"/>
    <property type="match status" value="1"/>
</dbReference>
<dbReference type="PANTHER" id="PTHR45528:SF1">
    <property type="entry name" value="SENSOR HISTIDINE KINASE CPXA"/>
    <property type="match status" value="1"/>
</dbReference>
<dbReference type="SUPFAM" id="SSF47384">
    <property type="entry name" value="Homodimeric domain of signal transducing histidine kinase"/>
    <property type="match status" value="1"/>
</dbReference>
<dbReference type="InterPro" id="IPR050398">
    <property type="entry name" value="HssS/ArlS-like"/>
</dbReference>
<dbReference type="GO" id="GO:0005524">
    <property type="term" value="F:ATP binding"/>
    <property type="evidence" value="ECO:0007669"/>
    <property type="project" value="UniProtKB-KW"/>
</dbReference>
<comment type="subcellular location">
    <subcellularLocation>
        <location evidence="2">Cell membrane</location>
        <topology evidence="2">Multi-pass membrane protein</topology>
    </subcellularLocation>
</comment>
<keyword evidence="13 14" id="KW-0472">Membrane</keyword>
<evidence type="ECO:0000256" key="12">
    <source>
        <dbReference type="ARBA" id="ARBA00023012"/>
    </source>
</evidence>
<dbReference type="InterPro" id="IPR036890">
    <property type="entry name" value="HATPase_C_sf"/>
</dbReference>
<feature type="transmembrane region" description="Helical" evidence="14">
    <location>
        <begin position="252"/>
        <end position="271"/>
    </location>
</feature>
<dbReference type="Gene3D" id="3.30.565.10">
    <property type="entry name" value="Histidine kinase-like ATPase, C-terminal domain"/>
    <property type="match status" value="1"/>
</dbReference>
<feature type="domain" description="Histidine kinase" evidence="15">
    <location>
        <begin position="509"/>
        <end position="721"/>
    </location>
</feature>
<dbReference type="EMBL" id="CP017253">
    <property type="protein sequence ID" value="AOR23572.1"/>
    <property type="molecule type" value="Genomic_DNA"/>
</dbReference>
<keyword evidence="5" id="KW-0597">Phosphoprotein</keyword>
<dbReference type="Gene3D" id="1.10.287.130">
    <property type="match status" value="1"/>
</dbReference>
<keyword evidence="11 14" id="KW-1133">Transmembrane helix</keyword>
<protein>
    <recommendedName>
        <fullName evidence="3">histidine kinase</fullName>
        <ecNumber evidence="3">2.7.13.3</ecNumber>
    </recommendedName>
</protein>
<evidence type="ECO:0000259" key="15">
    <source>
        <dbReference type="PROSITE" id="PS50109"/>
    </source>
</evidence>
<evidence type="ECO:0000256" key="14">
    <source>
        <dbReference type="SAM" id="Phobius"/>
    </source>
</evidence>
<dbReference type="SMART" id="SM00388">
    <property type="entry name" value="HisKA"/>
    <property type="match status" value="1"/>
</dbReference>
<dbReference type="EC" id="2.7.13.3" evidence="3"/>
<evidence type="ECO:0000256" key="6">
    <source>
        <dbReference type="ARBA" id="ARBA00022679"/>
    </source>
</evidence>
<dbReference type="InterPro" id="IPR036097">
    <property type="entry name" value="HisK_dim/P_sf"/>
</dbReference>
<evidence type="ECO:0000256" key="4">
    <source>
        <dbReference type="ARBA" id="ARBA00022475"/>
    </source>
</evidence>
<sequence>MKSINRNPYFINIITILILVMTSIGIISFYPKMGDLAQNTKVSSPYEDYNLLREIHNSSYVLYKDLLEKEQGNNLKFSNVYIQDINSNPEEYKDDIVQKNHIENIESHVNSEIGVWEENLSRNFKNLDYLVSNKNGDIIKTNNENPLQELVSQSNSEELKKLQDIYAFYMVAQFNEEGNIRINTVYGADEFNVRNNFIDSGFRNLINTYDDTVKFNKIKDTTFIYAIPKELKYNDEISRTIEDSNININSDAIISITLIILCTILILSLLVPYKKGKEILGIKYIFRIPFEILVFIFGWAAIMCGISSCSSILHTLEGDFGKTWVGFGINSDFDWILASGINTIMWSLIIYAILAGVMFLKHIFKTGFTKYLKENLLIIKIFKRVIDYTKNIDLTDKSNKFIIKILAVNFIVLMFICIIWIFGILASIVYTVVLFVILRKYFNDIREKYEILLNATNEIAKGNLDVKINKDLGLFNPFKEEIEKIQQGFKKAVDEEVKSQKMKTELISNVSHDLKTPLTSIITYVDLLKDESISEEDRKSYVNTIDKKSQRLKFLIEDLFEVSKATSGNVKLNLVNVDIVELMRQTQIELNDKIEDSGLILKNNFSKNKIILNLDSQKTFRIFENLINNIIKYAMKNSRVYIDILEEDSYVKIILKNISEVEIDFNPDEIVERFARGDLSRNTEGSGLGLAISKSFVELQGGTFKIEVDGDLFKVIIEFKI</sequence>
<dbReference type="GO" id="GO:0000155">
    <property type="term" value="F:phosphorelay sensor kinase activity"/>
    <property type="evidence" value="ECO:0007669"/>
    <property type="project" value="InterPro"/>
</dbReference>
<keyword evidence="8" id="KW-0547">Nucleotide-binding</keyword>
<dbReference type="FunFam" id="1.10.287.130:FF:000008">
    <property type="entry name" value="Two-component sensor histidine kinase"/>
    <property type="match status" value="1"/>
</dbReference>
<dbReference type="InterPro" id="IPR003661">
    <property type="entry name" value="HisK_dim/P_dom"/>
</dbReference>
<accession>A0A1D7XJR4</accession>
<dbReference type="InterPro" id="IPR003594">
    <property type="entry name" value="HATPase_dom"/>
</dbReference>
<evidence type="ECO:0000256" key="1">
    <source>
        <dbReference type="ARBA" id="ARBA00000085"/>
    </source>
</evidence>